<dbReference type="GO" id="GO:1990404">
    <property type="term" value="F:NAD+-protein mono-ADP-ribosyltransferase activity"/>
    <property type="evidence" value="ECO:0007669"/>
    <property type="project" value="TreeGrafter"/>
</dbReference>
<feature type="domain" description="PARP catalytic" evidence="2">
    <location>
        <begin position="296"/>
        <end position="553"/>
    </location>
</feature>
<dbReference type="SUPFAM" id="SSF56399">
    <property type="entry name" value="ADP-ribosylation"/>
    <property type="match status" value="1"/>
</dbReference>
<dbReference type="EC" id="2.4.2.-" evidence="1"/>
<protein>
    <recommendedName>
        <fullName evidence="1">Poly [ADP-ribose] polymerase</fullName>
        <shortName evidence="1">PARP</shortName>
        <ecNumber evidence="1">2.4.2.-</ecNumber>
    </recommendedName>
</protein>
<keyword evidence="1" id="KW-0808">Transferase</keyword>
<dbReference type="STRING" id="283909.R7THM8"/>
<dbReference type="GO" id="GO:0005634">
    <property type="term" value="C:nucleus"/>
    <property type="evidence" value="ECO:0007669"/>
    <property type="project" value="TreeGrafter"/>
</dbReference>
<reference evidence="4" key="3">
    <citation type="submission" date="2015-06" db="UniProtKB">
        <authorList>
            <consortium name="EnsemblMetazoa"/>
        </authorList>
    </citation>
    <scope>IDENTIFICATION</scope>
</reference>
<dbReference type="InterPro" id="IPR012317">
    <property type="entry name" value="Poly(ADP-ribose)pol_cat_dom"/>
</dbReference>
<evidence type="ECO:0000313" key="3">
    <source>
        <dbReference type="EMBL" id="ELT90615.1"/>
    </source>
</evidence>
<dbReference type="PANTHER" id="PTHR45740:SF2">
    <property type="entry name" value="POLY [ADP-RIBOSE] POLYMERASE"/>
    <property type="match status" value="1"/>
</dbReference>
<reference evidence="5" key="1">
    <citation type="submission" date="2012-12" db="EMBL/GenBank/DDBJ databases">
        <authorList>
            <person name="Hellsten U."/>
            <person name="Grimwood J."/>
            <person name="Chapman J.A."/>
            <person name="Shapiro H."/>
            <person name="Aerts A."/>
            <person name="Otillar R.P."/>
            <person name="Terry A.Y."/>
            <person name="Boore J.L."/>
            <person name="Simakov O."/>
            <person name="Marletaz F."/>
            <person name="Cho S.-J."/>
            <person name="Edsinger-Gonzales E."/>
            <person name="Havlak P."/>
            <person name="Kuo D.-H."/>
            <person name="Larsson T."/>
            <person name="Lv J."/>
            <person name="Arendt D."/>
            <person name="Savage R."/>
            <person name="Osoegawa K."/>
            <person name="de Jong P."/>
            <person name="Lindberg D.R."/>
            <person name="Seaver E.C."/>
            <person name="Weisblat D.A."/>
            <person name="Putnam N.H."/>
            <person name="Grigoriev I.V."/>
            <person name="Rokhsar D.S."/>
        </authorList>
    </citation>
    <scope>NUCLEOTIDE SEQUENCE</scope>
    <source>
        <strain evidence="5">I ESC-2004</strain>
    </source>
</reference>
<dbReference type="InterPro" id="IPR051712">
    <property type="entry name" value="ARTD-AVP"/>
</dbReference>
<dbReference type="EMBL" id="KB310836">
    <property type="protein sequence ID" value="ELT90615.1"/>
    <property type="molecule type" value="Genomic_DNA"/>
</dbReference>
<dbReference type="OrthoDB" id="411019at2759"/>
<keyword evidence="5" id="KW-1185">Reference proteome</keyword>
<dbReference type="PROSITE" id="PS51059">
    <property type="entry name" value="PARP_CATALYTIC"/>
    <property type="match status" value="1"/>
</dbReference>
<dbReference type="EnsemblMetazoa" id="CapteT192002">
    <property type="protein sequence ID" value="CapteP192002"/>
    <property type="gene ID" value="CapteG192002"/>
</dbReference>
<dbReference type="PANTHER" id="PTHR45740">
    <property type="entry name" value="POLY [ADP-RIBOSE] POLYMERASE"/>
    <property type="match status" value="1"/>
</dbReference>
<dbReference type="Gene3D" id="3.90.228.10">
    <property type="match status" value="1"/>
</dbReference>
<accession>R7THM8</accession>
<dbReference type="AlphaFoldDB" id="R7THM8"/>
<evidence type="ECO:0000256" key="1">
    <source>
        <dbReference type="RuleBase" id="RU362114"/>
    </source>
</evidence>
<dbReference type="GO" id="GO:0003950">
    <property type="term" value="F:NAD+ poly-ADP-ribosyltransferase activity"/>
    <property type="evidence" value="ECO:0007669"/>
    <property type="project" value="UniProtKB-UniRule"/>
</dbReference>
<evidence type="ECO:0000259" key="2">
    <source>
        <dbReference type="PROSITE" id="PS51059"/>
    </source>
</evidence>
<keyword evidence="1" id="KW-0520">NAD</keyword>
<proteinExistence type="predicted"/>
<evidence type="ECO:0000313" key="4">
    <source>
        <dbReference type="EnsemblMetazoa" id="CapteP192002"/>
    </source>
</evidence>
<sequence>MNNVPTTELIADSKDIVVSRHEHRVLDHHQDKLRSSLMNRCGPDFRVELHHGSHIRVQGPRDKLKEAGCVVSDLIRDVAQTTVKLTKPGFDENIFNHGNGLIHREHLEVKHKCVIEAALPRRRSPSHLFDKTHSPSYAPVAAEAKLNKPTISCLERELDIHVWALGGDKANNVITKINEMIDTQLYSCYELPIVDGISEECSDKVLELQSHKVKVDIRQSQHKVILAGCKDEVVEAKIQAHKLIIEDQAEQKFALKKTSFEGIQRQRPDLNPTSYLHLLSEAEVLIPSYWTHNAGEPLSKVIKEKPELRIAELQLNEQRGKAITELVSATWSSELVGRGQDAANLKSYKKLRVTKIERVENPRLWKAYTTKRADLLLNAAKGAPRRQKIRTHGQNLDKTVVTDINETYLFHGLPMRNVRGIQSQGFDPRLSGSSVLFGSGSYFAESTTKADQYSDDRQSRTEPGHPLAMLLCRVLLGSAYKCDEAKDFKRPPCTQCHDDKCADHETFHDSVIGVKKEKKGRALLFREFVIYDKSQSYPEYIIHYERHYGQLSSPEEPGASSQKLRRD</sequence>
<keyword evidence="1" id="KW-0328">Glycosyltransferase</keyword>
<evidence type="ECO:0000313" key="5">
    <source>
        <dbReference type="Proteomes" id="UP000014760"/>
    </source>
</evidence>
<dbReference type="EMBL" id="AMQN01003055">
    <property type="status" value="NOT_ANNOTATED_CDS"/>
    <property type="molecule type" value="Genomic_DNA"/>
</dbReference>
<name>R7THM8_CAPTE</name>
<dbReference type="HOGENOM" id="CLU_480806_0_0_1"/>
<reference evidence="3 5" key="2">
    <citation type="journal article" date="2013" name="Nature">
        <title>Insights into bilaterian evolution from three spiralian genomes.</title>
        <authorList>
            <person name="Simakov O."/>
            <person name="Marletaz F."/>
            <person name="Cho S.J."/>
            <person name="Edsinger-Gonzales E."/>
            <person name="Havlak P."/>
            <person name="Hellsten U."/>
            <person name="Kuo D.H."/>
            <person name="Larsson T."/>
            <person name="Lv J."/>
            <person name="Arendt D."/>
            <person name="Savage R."/>
            <person name="Osoegawa K."/>
            <person name="de Jong P."/>
            <person name="Grimwood J."/>
            <person name="Chapman J.A."/>
            <person name="Shapiro H."/>
            <person name="Aerts A."/>
            <person name="Otillar R.P."/>
            <person name="Terry A.Y."/>
            <person name="Boore J.L."/>
            <person name="Grigoriev I.V."/>
            <person name="Lindberg D.R."/>
            <person name="Seaver E.C."/>
            <person name="Weisblat D.A."/>
            <person name="Putnam N.H."/>
            <person name="Rokhsar D.S."/>
        </authorList>
    </citation>
    <scope>NUCLEOTIDE SEQUENCE</scope>
    <source>
        <strain evidence="3 5">I ESC-2004</strain>
    </source>
</reference>
<dbReference type="Proteomes" id="UP000014760">
    <property type="component" value="Unassembled WGS sequence"/>
</dbReference>
<dbReference type="Pfam" id="PF00644">
    <property type="entry name" value="PARP"/>
    <property type="match status" value="1"/>
</dbReference>
<gene>
    <name evidence="3" type="ORF">CAPTEDRAFT_192002</name>
</gene>
<organism evidence="3">
    <name type="scientific">Capitella teleta</name>
    <name type="common">Polychaete worm</name>
    <dbReference type="NCBI Taxonomy" id="283909"/>
    <lineage>
        <taxon>Eukaryota</taxon>
        <taxon>Metazoa</taxon>
        <taxon>Spiralia</taxon>
        <taxon>Lophotrochozoa</taxon>
        <taxon>Annelida</taxon>
        <taxon>Polychaeta</taxon>
        <taxon>Sedentaria</taxon>
        <taxon>Scolecida</taxon>
        <taxon>Capitellidae</taxon>
        <taxon>Capitella</taxon>
    </lineage>
</organism>